<dbReference type="EMBL" id="SHKP01000006">
    <property type="protein sequence ID" value="RZT97701.1"/>
    <property type="molecule type" value="Genomic_DNA"/>
</dbReference>
<evidence type="ECO:0000256" key="13">
    <source>
        <dbReference type="ARBA" id="ARBA00047594"/>
    </source>
</evidence>
<keyword evidence="6 14" id="KW-0812">Transmembrane</keyword>
<feature type="transmembrane region" description="Helical" evidence="14">
    <location>
        <begin position="265"/>
        <end position="283"/>
    </location>
</feature>
<organism evidence="15 16">
    <name type="scientific">Rivibacter subsaxonicus</name>
    <dbReference type="NCBI Taxonomy" id="457575"/>
    <lineage>
        <taxon>Bacteria</taxon>
        <taxon>Pseudomonadati</taxon>
        <taxon>Pseudomonadota</taxon>
        <taxon>Betaproteobacteria</taxon>
        <taxon>Burkholderiales</taxon>
        <taxon>Rivibacter</taxon>
    </lineage>
</organism>
<gene>
    <name evidence="14" type="primary">uppP</name>
    <name evidence="15" type="ORF">EV670_2094</name>
</gene>
<evidence type="ECO:0000256" key="5">
    <source>
        <dbReference type="ARBA" id="ARBA00022475"/>
    </source>
</evidence>
<name>A0A4Q7VMY6_9BURK</name>
<dbReference type="GO" id="GO:0071555">
    <property type="term" value="P:cell wall organization"/>
    <property type="evidence" value="ECO:0007669"/>
    <property type="project" value="UniProtKB-KW"/>
</dbReference>
<dbReference type="EC" id="3.6.1.27" evidence="3 14"/>
<proteinExistence type="inferred from homology"/>
<dbReference type="Pfam" id="PF02673">
    <property type="entry name" value="BacA"/>
    <property type="match status" value="1"/>
</dbReference>
<dbReference type="NCBIfam" id="NF001389">
    <property type="entry name" value="PRK00281.1-2"/>
    <property type="match status" value="1"/>
</dbReference>
<dbReference type="GO" id="GO:0009252">
    <property type="term" value="P:peptidoglycan biosynthetic process"/>
    <property type="evidence" value="ECO:0007669"/>
    <property type="project" value="UniProtKB-KW"/>
</dbReference>
<evidence type="ECO:0000256" key="6">
    <source>
        <dbReference type="ARBA" id="ARBA00022692"/>
    </source>
</evidence>
<dbReference type="GO" id="GO:0005886">
    <property type="term" value="C:plasma membrane"/>
    <property type="evidence" value="ECO:0007669"/>
    <property type="project" value="UniProtKB-SubCell"/>
</dbReference>
<evidence type="ECO:0000256" key="4">
    <source>
        <dbReference type="ARBA" id="ARBA00021581"/>
    </source>
</evidence>
<feature type="transmembrane region" description="Helical" evidence="14">
    <location>
        <begin position="232"/>
        <end position="253"/>
    </location>
</feature>
<feature type="transmembrane region" description="Helical" evidence="14">
    <location>
        <begin position="46"/>
        <end position="66"/>
    </location>
</feature>
<comment type="similarity">
    <text evidence="2 14">Belongs to the UppP family.</text>
</comment>
<feature type="transmembrane region" description="Helical" evidence="14">
    <location>
        <begin position="114"/>
        <end position="132"/>
    </location>
</feature>
<evidence type="ECO:0000256" key="8">
    <source>
        <dbReference type="ARBA" id="ARBA00022989"/>
    </source>
</evidence>
<keyword evidence="9 14" id="KW-0472">Membrane</keyword>
<dbReference type="AlphaFoldDB" id="A0A4Q7VMY6"/>
<sequence>MVSETLALWLKAAIMGLVEGFTEFLPISSTGHLILTGSLLNFTGEMVKVFEIAIQTGAMFAVIWEYRERLGRTVRGLGHDPVAQRFARNVLVAFIPSVVFGLALGGLIKETLFHPVPVALAFVVGGLIILLVERRHHAAFGEHDLGGRYHARVETVDDMTTLDALKVGLMQCLALIPGTSRSGATIIGGMVFGFSRKAAAEFSFYLGIPTLMGAGAYSVWKQRALLSWADAPVFAIGLVFAFFSALLCIRWLIRYVSTHDFTVFAWYRIVFGGLVLLSDWRGWVDWRG</sequence>
<evidence type="ECO:0000256" key="7">
    <source>
        <dbReference type="ARBA" id="ARBA00022801"/>
    </source>
</evidence>
<comment type="miscellaneous">
    <text evidence="14">Bacitracin is thought to be involved in the inhibition of peptidoglycan synthesis by sequestering undecaprenyl diphosphate, thereby reducing the pool of lipid carrier available.</text>
</comment>
<comment type="catalytic activity">
    <reaction evidence="13 14">
        <text>di-trans,octa-cis-undecaprenyl diphosphate + H2O = di-trans,octa-cis-undecaprenyl phosphate + phosphate + H(+)</text>
        <dbReference type="Rhea" id="RHEA:28094"/>
        <dbReference type="ChEBI" id="CHEBI:15377"/>
        <dbReference type="ChEBI" id="CHEBI:15378"/>
        <dbReference type="ChEBI" id="CHEBI:43474"/>
        <dbReference type="ChEBI" id="CHEBI:58405"/>
        <dbReference type="ChEBI" id="CHEBI:60392"/>
        <dbReference type="EC" id="3.6.1.27"/>
    </reaction>
</comment>
<dbReference type="InterPro" id="IPR003824">
    <property type="entry name" value="UppP"/>
</dbReference>
<dbReference type="Proteomes" id="UP000293671">
    <property type="component" value="Unassembled WGS sequence"/>
</dbReference>
<feature type="transmembrane region" description="Helical" evidence="14">
    <location>
        <begin position="202"/>
        <end position="220"/>
    </location>
</feature>
<evidence type="ECO:0000256" key="10">
    <source>
        <dbReference type="ARBA" id="ARBA00023251"/>
    </source>
</evidence>
<dbReference type="PANTHER" id="PTHR30622:SF3">
    <property type="entry name" value="UNDECAPRENYL-DIPHOSPHATASE"/>
    <property type="match status" value="1"/>
</dbReference>
<evidence type="ECO:0000256" key="11">
    <source>
        <dbReference type="ARBA" id="ARBA00032707"/>
    </source>
</evidence>
<dbReference type="GO" id="GO:0050380">
    <property type="term" value="F:undecaprenyl-diphosphatase activity"/>
    <property type="evidence" value="ECO:0007669"/>
    <property type="project" value="UniProtKB-UniRule"/>
</dbReference>
<dbReference type="NCBIfam" id="TIGR00753">
    <property type="entry name" value="undec_PP_bacA"/>
    <property type="match status" value="1"/>
</dbReference>
<evidence type="ECO:0000256" key="3">
    <source>
        <dbReference type="ARBA" id="ARBA00012374"/>
    </source>
</evidence>
<keyword evidence="10 14" id="KW-0046">Antibiotic resistance</keyword>
<evidence type="ECO:0000256" key="1">
    <source>
        <dbReference type="ARBA" id="ARBA00004651"/>
    </source>
</evidence>
<reference evidence="15 16" key="1">
    <citation type="submission" date="2019-02" db="EMBL/GenBank/DDBJ databases">
        <title>Genomic Encyclopedia of Type Strains, Phase IV (KMG-IV): sequencing the most valuable type-strain genomes for metagenomic binning, comparative biology and taxonomic classification.</title>
        <authorList>
            <person name="Goeker M."/>
        </authorList>
    </citation>
    <scope>NUCLEOTIDE SEQUENCE [LARGE SCALE GENOMIC DNA]</scope>
    <source>
        <strain evidence="15 16">DSM 19570</strain>
    </source>
</reference>
<comment type="function">
    <text evidence="14">Catalyzes the dephosphorylation of undecaprenyl diphosphate (UPP). Confers resistance to bacitracin.</text>
</comment>
<comment type="caution">
    <text evidence="15">The sequence shown here is derived from an EMBL/GenBank/DDBJ whole genome shotgun (WGS) entry which is preliminary data.</text>
</comment>
<dbReference type="PANTHER" id="PTHR30622">
    <property type="entry name" value="UNDECAPRENYL-DIPHOSPHATASE"/>
    <property type="match status" value="1"/>
</dbReference>
<keyword evidence="14" id="KW-0133">Cell shape</keyword>
<dbReference type="GO" id="GO:0008360">
    <property type="term" value="P:regulation of cell shape"/>
    <property type="evidence" value="ECO:0007669"/>
    <property type="project" value="UniProtKB-KW"/>
</dbReference>
<comment type="subcellular location">
    <subcellularLocation>
        <location evidence="1 14">Cell membrane</location>
        <topology evidence="1 14">Multi-pass membrane protein</topology>
    </subcellularLocation>
</comment>
<evidence type="ECO:0000256" key="2">
    <source>
        <dbReference type="ARBA" id="ARBA00010621"/>
    </source>
</evidence>
<keyword evidence="14" id="KW-0573">Peptidoglycan synthesis</keyword>
<evidence type="ECO:0000313" key="15">
    <source>
        <dbReference type="EMBL" id="RZT97701.1"/>
    </source>
</evidence>
<dbReference type="NCBIfam" id="NF001390">
    <property type="entry name" value="PRK00281.1-4"/>
    <property type="match status" value="1"/>
</dbReference>
<dbReference type="GO" id="GO:0046677">
    <property type="term" value="P:response to antibiotic"/>
    <property type="evidence" value="ECO:0007669"/>
    <property type="project" value="UniProtKB-UniRule"/>
</dbReference>
<keyword evidence="16" id="KW-1185">Reference proteome</keyword>
<evidence type="ECO:0000256" key="9">
    <source>
        <dbReference type="ARBA" id="ARBA00023136"/>
    </source>
</evidence>
<keyword evidence="7 14" id="KW-0378">Hydrolase</keyword>
<keyword evidence="8 14" id="KW-1133">Transmembrane helix</keyword>
<accession>A0A4Q7VMY6</accession>
<evidence type="ECO:0000256" key="12">
    <source>
        <dbReference type="ARBA" id="ARBA00032932"/>
    </source>
</evidence>
<keyword evidence="5 14" id="KW-1003">Cell membrane</keyword>
<dbReference type="HAMAP" id="MF_01006">
    <property type="entry name" value="Undec_diphosphatase"/>
    <property type="match status" value="1"/>
</dbReference>
<keyword evidence="14" id="KW-0961">Cell wall biogenesis/degradation</keyword>
<evidence type="ECO:0000313" key="16">
    <source>
        <dbReference type="Proteomes" id="UP000293671"/>
    </source>
</evidence>
<evidence type="ECO:0000256" key="14">
    <source>
        <dbReference type="HAMAP-Rule" id="MF_01006"/>
    </source>
</evidence>
<protein>
    <recommendedName>
        <fullName evidence="4 14">Undecaprenyl-diphosphatase</fullName>
        <ecNumber evidence="3 14">3.6.1.27</ecNumber>
    </recommendedName>
    <alternativeName>
        <fullName evidence="12 14">Bacitracin resistance protein</fullName>
    </alternativeName>
    <alternativeName>
        <fullName evidence="11 14">Undecaprenyl pyrophosphate phosphatase</fullName>
    </alternativeName>
</protein>
<feature type="transmembrane region" description="Helical" evidence="14">
    <location>
        <begin position="86"/>
        <end position="108"/>
    </location>
</feature>